<dbReference type="PRINTS" id="PR00368">
    <property type="entry name" value="FADPNR"/>
</dbReference>
<organism evidence="5 6">
    <name type="scientific">Halalkalibacter oceani</name>
    <dbReference type="NCBI Taxonomy" id="1653776"/>
    <lineage>
        <taxon>Bacteria</taxon>
        <taxon>Bacillati</taxon>
        <taxon>Bacillota</taxon>
        <taxon>Bacilli</taxon>
        <taxon>Bacillales</taxon>
        <taxon>Bacillaceae</taxon>
        <taxon>Halalkalibacter</taxon>
    </lineage>
</organism>
<dbReference type="GO" id="GO:0000104">
    <property type="term" value="F:succinate dehydrogenase activity"/>
    <property type="evidence" value="ECO:0007669"/>
    <property type="project" value="TreeGrafter"/>
</dbReference>
<dbReference type="InterPro" id="IPR027477">
    <property type="entry name" value="Succ_DH/fumarate_Rdtase_cat_sf"/>
</dbReference>
<dbReference type="GO" id="GO:0005886">
    <property type="term" value="C:plasma membrane"/>
    <property type="evidence" value="ECO:0007669"/>
    <property type="project" value="TreeGrafter"/>
</dbReference>
<dbReference type="Pfam" id="PF00890">
    <property type="entry name" value="FAD_binding_2"/>
    <property type="match status" value="1"/>
</dbReference>
<dbReference type="GO" id="GO:0050660">
    <property type="term" value="F:flavin adenine dinucleotide binding"/>
    <property type="evidence" value="ECO:0007669"/>
    <property type="project" value="TreeGrafter"/>
</dbReference>
<dbReference type="Gene3D" id="3.50.50.60">
    <property type="entry name" value="FAD/NAD(P)-binding domain"/>
    <property type="match status" value="1"/>
</dbReference>
<feature type="domain" description="FAD-dependent oxidoreductase 2 FAD-binding" evidence="3">
    <location>
        <begin position="8"/>
        <end position="409"/>
    </location>
</feature>
<dbReference type="SUPFAM" id="SSF51905">
    <property type="entry name" value="FAD/NAD(P)-binding domain"/>
    <property type="match status" value="1"/>
</dbReference>
<dbReference type="PANTHER" id="PTHR11632">
    <property type="entry name" value="SUCCINATE DEHYDROGENASE 2 FLAVOPROTEIN SUBUNIT"/>
    <property type="match status" value="1"/>
</dbReference>
<dbReference type="Gene3D" id="1.20.58.100">
    <property type="entry name" value="Fumarate reductase/succinate dehydrogenase flavoprotein-like, C-terminal domain"/>
    <property type="match status" value="1"/>
</dbReference>
<evidence type="ECO:0000259" key="4">
    <source>
        <dbReference type="Pfam" id="PF02910"/>
    </source>
</evidence>
<dbReference type="PANTHER" id="PTHR11632:SF51">
    <property type="entry name" value="SUCCINATE DEHYDROGENASE [UBIQUINONE] FLAVOPROTEIN SUBUNIT, MITOCHONDRIAL"/>
    <property type="match status" value="1"/>
</dbReference>
<evidence type="ECO:0000256" key="1">
    <source>
        <dbReference type="ARBA" id="ARBA00022630"/>
    </source>
</evidence>
<dbReference type="SUPFAM" id="SSF46977">
    <property type="entry name" value="Succinate dehydrogenase/fumarate reductase flavoprotein C-terminal domain"/>
    <property type="match status" value="1"/>
</dbReference>
<dbReference type="PIRSF" id="PIRSF000171">
    <property type="entry name" value="SDHA_APRA_LASPO"/>
    <property type="match status" value="1"/>
</dbReference>
<dbReference type="InterPro" id="IPR037099">
    <property type="entry name" value="Fum_R/Succ_DH_flav-like_C_sf"/>
</dbReference>
<keyword evidence="1" id="KW-0285">Flavoprotein</keyword>
<name>A0A9X2DTI1_9BACI</name>
<dbReference type="Pfam" id="PF02910">
    <property type="entry name" value="Succ_DH_flav_C"/>
    <property type="match status" value="1"/>
</dbReference>
<evidence type="ECO:0000259" key="3">
    <source>
        <dbReference type="Pfam" id="PF00890"/>
    </source>
</evidence>
<keyword evidence="2" id="KW-0560">Oxidoreductase</keyword>
<gene>
    <name evidence="5" type="ORF">M3202_14070</name>
</gene>
<dbReference type="InterPro" id="IPR030664">
    <property type="entry name" value="SdhA/FrdA/AprA"/>
</dbReference>
<comment type="caution">
    <text evidence="5">The sequence shown here is derived from an EMBL/GenBank/DDBJ whole genome shotgun (WGS) entry which is preliminary data.</text>
</comment>
<dbReference type="Gene3D" id="3.90.700.10">
    <property type="entry name" value="Succinate dehydrogenase/fumarate reductase flavoprotein, catalytic domain"/>
    <property type="match status" value="1"/>
</dbReference>
<evidence type="ECO:0000313" key="6">
    <source>
        <dbReference type="Proteomes" id="UP001139179"/>
    </source>
</evidence>
<dbReference type="InterPro" id="IPR036188">
    <property type="entry name" value="FAD/NAD-bd_sf"/>
</dbReference>
<feature type="domain" description="Fumarate reductase/succinate dehydrogenase flavoprotein-like C-terminal" evidence="4">
    <location>
        <begin position="465"/>
        <end position="569"/>
    </location>
</feature>
<dbReference type="InterPro" id="IPR015939">
    <property type="entry name" value="Fum_Rdtase/Succ_DH_flav-like_C"/>
</dbReference>
<proteinExistence type="predicted"/>
<dbReference type="EMBL" id="JAMBOL010000013">
    <property type="protein sequence ID" value="MCM3715210.1"/>
    <property type="molecule type" value="Genomic_DNA"/>
</dbReference>
<dbReference type="InterPro" id="IPR003953">
    <property type="entry name" value="FAD-dep_OxRdtase_2_FAD-bd"/>
</dbReference>
<dbReference type="Proteomes" id="UP001139179">
    <property type="component" value="Unassembled WGS sequence"/>
</dbReference>
<accession>A0A9X2DTI1</accession>
<evidence type="ECO:0000313" key="5">
    <source>
        <dbReference type="EMBL" id="MCM3715210.1"/>
    </source>
</evidence>
<protein>
    <submittedName>
        <fullName evidence="5">FAD-binding protein</fullName>
    </submittedName>
</protein>
<dbReference type="GO" id="GO:0033765">
    <property type="term" value="F:steroid dehydrogenase activity, acting on the CH-CH group of donors"/>
    <property type="evidence" value="ECO:0007669"/>
    <property type="project" value="UniProtKB-ARBA"/>
</dbReference>
<sequence length="588" mass="65026">MRKDIQCDVLVIGGGAAAGKAAIAAHDGGASVAVVMKGAFGTSGASAYKIAEILGYNVADGQADPEDSPEVHYADVMRAAAGMADPELAKVLTDESIETLRDLERLNIPFHKNEDGSYFEVLGCFATKPRMHLIPGHAEPIVHAQKEEIYKRGIPVYEWTMLTKFLVENNQVCGAVGLNRQGETVVFQAKAIIMGTGGAGQLFSYNINPSDITGDGYSLGFKAGAELINMEFMQAGPGLIYPCKNMFNSWLWAFHPEVTNGRGEHFIRNYLPEGMTVERCMDLRSGHYPFSSYDGSQWIDVSIQTEIKEGRGGPHGGVIVDFTKIDLDKLPHNARGEEIRKSWNITVNWLIENRDLDLRTTPVEVAILGHAINGGLLIDEHGGTTIKGLYAAGETSGGPHGADRLGGNMVLTCQVYGKRAGLAAAEFIKQVEALPVPAEQVTGETERLQMLLDKQGTVKPHHLKKQLQEIMWKYVLVTRSEESLTTAIEKLQALRRTFETDIVVNNRKELTHAIEAENLLLIGEIISRVARMRKETRGSHFRVDYQKRDDEQHLYRIATRLEGEEIKHRKIASDPETVRRFPYDIVHA</sequence>
<dbReference type="GO" id="GO:0009055">
    <property type="term" value="F:electron transfer activity"/>
    <property type="evidence" value="ECO:0007669"/>
    <property type="project" value="TreeGrafter"/>
</dbReference>
<reference evidence="5" key="1">
    <citation type="submission" date="2022-05" db="EMBL/GenBank/DDBJ databases">
        <title>Comparative Genomics of Spacecraft Associated Microbes.</title>
        <authorList>
            <person name="Tran M.T."/>
            <person name="Wright A."/>
            <person name="Seuylemezian A."/>
            <person name="Eisen J."/>
            <person name="Coil D."/>
        </authorList>
    </citation>
    <scope>NUCLEOTIDE SEQUENCE</scope>
    <source>
        <strain evidence="5">214.1.1</strain>
    </source>
</reference>
<evidence type="ECO:0000256" key="2">
    <source>
        <dbReference type="ARBA" id="ARBA00023002"/>
    </source>
</evidence>
<keyword evidence="6" id="KW-1185">Reference proteome</keyword>
<dbReference type="GO" id="GO:0009061">
    <property type="term" value="P:anaerobic respiration"/>
    <property type="evidence" value="ECO:0007669"/>
    <property type="project" value="TreeGrafter"/>
</dbReference>
<dbReference type="RefSeq" id="WP_251223967.1">
    <property type="nucleotide sequence ID" value="NZ_JAMBOL010000013.1"/>
</dbReference>
<dbReference type="AlphaFoldDB" id="A0A9X2DTI1"/>